<reference evidence="1" key="1">
    <citation type="submission" date="2020-04" db="EMBL/GenBank/DDBJ databases">
        <title>A chromosome-scale assembly and high-density genetic map of the yellow drum (Nibea albiflora) genome.</title>
        <authorList>
            <person name="Xu D."/>
            <person name="Zhang W."/>
            <person name="Chen R."/>
            <person name="Tan P."/>
            <person name="Wang L."/>
            <person name="Song H."/>
            <person name="Tian L."/>
            <person name="Zhu Q."/>
            <person name="Wang B."/>
        </authorList>
    </citation>
    <scope>NUCLEOTIDE SEQUENCE</scope>
    <source>
        <strain evidence="1">ZJHYS-2018</strain>
    </source>
</reference>
<dbReference type="EMBL" id="CM024809">
    <property type="protein sequence ID" value="KAG8006171.1"/>
    <property type="molecule type" value="Genomic_DNA"/>
</dbReference>
<accession>A0ACB7EZF1</accession>
<gene>
    <name evidence="1" type="primary">PLAC8</name>
    <name evidence="1" type="ORF">GBF38_005355</name>
</gene>
<sequence length="212" mass="23370">MAIQQQPGTVIVVTSGSQGPGRWSTDLCECCSDMTTCCCALWCFPCLQCQTANDFGWCCLMPVLDTLACGLVSCKLRSSMRERYGIPVRAWGRWGGNMAIQQQPGTVVVVTTVAQGPGRWSTDLCDCCSDMTTCCCALWCFPCMQCQTAKNFGWCCLMPLLDCCGGVVSCKLRSSMRERYSIPGSCVSDCCAVCCCYVCVWCQMHRELRIRQ</sequence>
<evidence type="ECO:0000313" key="1">
    <source>
        <dbReference type="EMBL" id="KAG8006171.1"/>
    </source>
</evidence>
<proteinExistence type="predicted"/>
<dbReference type="Proteomes" id="UP000805704">
    <property type="component" value="Chromosome 21"/>
</dbReference>
<evidence type="ECO:0000313" key="2">
    <source>
        <dbReference type="Proteomes" id="UP000805704"/>
    </source>
</evidence>
<organism evidence="1 2">
    <name type="scientific">Nibea albiflora</name>
    <name type="common">Yellow drum</name>
    <name type="synonym">Corvina albiflora</name>
    <dbReference type="NCBI Taxonomy" id="240163"/>
    <lineage>
        <taxon>Eukaryota</taxon>
        <taxon>Metazoa</taxon>
        <taxon>Chordata</taxon>
        <taxon>Craniata</taxon>
        <taxon>Vertebrata</taxon>
        <taxon>Euteleostomi</taxon>
        <taxon>Actinopterygii</taxon>
        <taxon>Neopterygii</taxon>
        <taxon>Teleostei</taxon>
        <taxon>Neoteleostei</taxon>
        <taxon>Acanthomorphata</taxon>
        <taxon>Eupercaria</taxon>
        <taxon>Sciaenidae</taxon>
        <taxon>Nibea</taxon>
    </lineage>
</organism>
<protein>
    <submittedName>
        <fullName evidence="1">Placenta-specific gene 8 protein</fullName>
    </submittedName>
</protein>
<keyword evidence="2" id="KW-1185">Reference proteome</keyword>
<name>A0ACB7EZF1_NIBAL</name>
<comment type="caution">
    <text evidence="1">The sequence shown here is derived from an EMBL/GenBank/DDBJ whole genome shotgun (WGS) entry which is preliminary data.</text>
</comment>